<dbReference type="Proteomes" id="UP000029846">
    <property type="component" value="Unassembled WGS sequence"/>
</dbReference>
<feature type="domain" description="Mandelate racemase/muconate lactonizing enzyme C-terminal" evidence="11">
    <location>
        <begin position="143"/>
        <end position="238"/>
    </location>
</feature>
<dbReference type="FunFam" id="3.30.390.10:FF:000009">
    <property type="entry name" value="Hydrophobic dipeptide epimerase"/>
    <property type="match status" value="1"/>
</dbReference>
<evidence type="ECO:0000256" key="9">
    <source>
        <dbReference type="ARBA" id="ARBA00073242"/>
    </source>
</evidence>
<evidence type="ECO:0000313" key="13">
    <source>
        <dbReference type="EMBL" id="SFA56646.1"/>
    </source>
</evidence>
<dbReference type="InterPro" id="IPR034593">
    <property type="entry name" value="DgoD-like"/>
</dbReference>
<keyword evidence="4" id="KW-0460">Magnesium</keyword>
<dbReference type="SFLD" id="SFLDS00001">
    <property type="entry name" value="Enolase"/>
    <property type="match status" value="1"/>
</dbReference>
<dbReference type="AlphaFoldDB" id="A0A099F0E8"/>
<dbReference type="InterPro" id="IPR013342">
    <property type="entry name" value="Mandelate_racemase_C"/>
</dbReference>
<evidence type="ECO:0000259" key="11">
    <source>
        <dbReference type="SMART" id="SM00922"/>
    </source>
</evidence>
<gene>
    <name evidence="12" type="ORF">IT41_12545</name>
    <name evidence="13" type="ORF">SAMN04487972_11572</name>
</gene>
<evidence type="ECO:0000256" key="3">
    <source>
        <dbReference type="ARBA" id="ARBA00022723"/>
    </source>
</evidence>
<dbReference type="SUPFAM" id="SSF51604">
    <property type="entry name" value="Enolase C-terminal domain-like"/>
    <property type="match status" value="1"/>
</dbReference>
<evidence type="ECO:0000313" key="14">
    <source>
        <dbReference type="Proteomes" id="UP000029846"/>
    </source>
</evidence>
<dbReference type="EMBL" id="JRKN01000016">
    <property type="protein sequence ID" value="KGJ03929.1"/>
    <property type="molecule type" value="Genomic_DNA"/>
</dbReference>
<reference evidence="12 14" key="1">
    <citation type="submission" date="2014-09" db="EMBL/GenBank/DDBJ databases">
        <authorList>
            <person name="McGinnis J.M."/>
            <person name="Wolfgang W.J."/>
        </authorList>
    </citation>
    <scope>NUCLEOTIDE SEQUENCE [LARGE SCALE GENOMIC DNA]</scope>
    <source>
        <strain evidence="12 14">JCM 14014</strain>
    </source>
</reference>
<keyword evidence="14" id="KW-1185">Reference proteome</keyword>
<reference evidence="13 15" key="3">
    <citation type="submission" date="2016-10" db="EMBL/GenBank/DDBJ databases">
        <authorList>
            <person name="de Groot N.N."/>
        </authorList>
    </citation>
    <scope>NUCLEOTIDE SEQUENCE [LARGE SCALE GENOMIC DNA]</scope>
    <source>
        <strain evidence="13 15">CGMCC 1.6117</strain>
    </source>
</reference>
<evidence type="ECO:0000256" key="10">
    <source>
        <dbReference type="ARBA" id="ARBA00077292"/>
    </source>
</evidence>
<dbReference type="RefSeq" id="WP_036741688.1">
    <property type="nucleotide sequence ID" value="NZ_FOJO01000015.1"/>
</dbReference>
<reference evidence="12 14" key="2">
    <citation type="submission" date="2014-10" db="EMBL/GenBank/DDBJ databases">
        <title>Paracoccus sanguinis sp. nov., isolated from clinical specimens of New York State patients.</title>
        <authorList>
            <person name="Mingle L.A."/>
            <person name="Cole J.A."/>
            <person name="Lapierre P."/>
            <person name="Musser K.A."/>
        </authorList>
    </citation>
    <scope>NUCLEOTIDE SEQUENCE [LARGE SCALE GENOMIC DNA]</scope>
    <source>
        <strain evidence="12 14">JCM 14014</strain>
    </source>
</reference>
<dbReference type="InterPro" id="IPR013341">
    <property type="entry name" value="Mandelate_racemase_N_dom"/>
</dbReference>
<dbReference type="InterPro" id="IPR029065">
    <property type="entry name" value="Enolase_C-like"/>
</dbReference>
<organism evidence="12 14">
    <name type="scientific">Paracoccus halophilus</name>
    <dbReference type="NCBI Taxonomy" id="376733"/>
    <lineage>
        <taxon>Bacteria</taxon>
        <taxon>Pseudomonadati</taxon>
        <taxon>Pseudomonadota</taxon>
        <taxon>Alphaproteobacteria</taxon>
        <taxon>Rhodobacterales</taxon>
        <taxon>Paracoccaceae</taxon>
        <taxon>Paracoccus</taxon>
    </lineage>
</organism>
<sequence length="369" mass="39597">MKISEIHIHTHDMPVKNGPYTIASSTVWSLQTTLVRIVADNGLTGWGETCPVGPTYAPSHALGAVAALSQIAPGLIGANPLQPLLLRRRMDGQLCGHNYAKAALDIAAHDLMGKHYGVRVADLLGGVASERVPSYYATGIGEPDEIARIAAEKVAEGFPRLQIKIGNRPVETDIETVRKVWERIGGKGVRLAIDGNRSLPARDVLRLSRECPDIPFVMEQPCNTLEEIVSIRNRVHHGIYLDENGEDLSTVIRAAGQGLCDGFGMKVTRIGGLQAMTAFRDICEARALPHTCDDAWGGDIIAAACTHIGATVQPRLNEGVWIAQPYIEGNYDEENGIRITGGHIDLPKGPGLGITPDDSLFGPAVASFS</sequence>
<dbReference type="PANTHER" id="PTHR48080">
    <property type="entry name" value="D-GALACTONATE DEHYDRATASE-RELATED"/>
    <property type="match status" value="1"/>
</dbReference>
<dbReference type="OrthoDB" id="9802699at2"/>
<dbReference type="SFLD" id="SFLDG00180">
    <property type="entry name" value="muconate_cycloisomerase"/>
    <property type="match status" value="1"/>
</dbReference>
<evidence type="ECO:0000256" key="8">
    <source>
        <dbReference type="ARBA" id="ARBA00066611"/>
    </source>
</evidence>
<dbReference type="FunFam" id="3.20.20.120:FF:000020">
    <property type="entry name" value="4-hydroxyproline betaine 2-epimerase"/>
    <property type="match status" value="1"/>
</dbReference>
<evidence type="ECO:0000256" key="6">
    <source>
        <dbReference type="ARBA" id="ARBA00050156"/>
    </source>
</evidence>
<dbReference type="SFLD" id="SFLDF00556">
    <property type="entry name" value="4R-hydroxyproline_betaine_2-ep"/>
    <property type="match status" value="1"/>
</dbReference>
<comment type="cofactor">
    <cofactor evidence="1">
        <name>Mg(2+)</name>
        <dbReference type="ChEBI" id="CHEBI:18420"/>
    </cofactor>
</comment>
<dbReference type="SUPFAM" id="SSF54826">
    <property type="entry name" value="Enolase N-terminal domain-like"/>
    <property type="match status" value="1"/>
</dbReference>
<dbReference type="Pfam" id="PF13378">
    <property type="entry name" value="MR_MLE_C"/>
    <property type="match status" value="1"/>
</dbReference>
<comment type="similarity">
    <text evidence="2">Belongs to the mandelate racemase/muconate lactonizing enzyme family.</text>
</comment>
<dbReference type="InterPro" id="IPR036849">
    <property type="entry name" value="Enolase-like_C_sf"/>
</dbReference>
<comment type="catalytic activity">
    <reaction evidence="7">
        <text>L-proline betaine = D-proline betaine</text>
        <dbReference type="Rhea" id="RHEA:51884"/>
        <dbReference type="ChEBI" id="CHEBI:35280"/>
        <dbReference type="ChEBI" id="CHEBI:134398"/>
        <dbReference type="EC" id="5.1.1.22"/>
    </reaction>
</comment>
<dbReference type="Gene3D" id="3.30.390.10">
    <property type="entry name" value="Enolase-like, N-terminal domain"/>
    <property type="match status" value="1"/>
</dbReference>
<evidence type="ECO:0000313" key="15">
    <source>
        <dbReference type="Proteomes" id="UP000182312"/>
    </source>
</evidence>
<evidence type="ECO:0000313" key="12">
    <source>
        <dbReference type="EMBL" id="KGJ03929.1"/>
    </source>
</evidence>
<dbReference type="EMBL" id="FOJO01000015">
    <property type="protein sequence ID" value="SFA56646.1"/>
    <property type="molecule type" value="Genomic_DNA"/>
</dbReference>
<dbReference type="GO" id="GO:0046872">
    <property type="term" value="F:metal ion binding"/>
    <property type="evidence" value="ECO:0007669"/>
    <property type="project" value="UniProtKB-KW"/>
</dbReference>
<dbReference type="Pfam" id="PF02746">
    <property type="entry name" value="MR_MLE_N"/>
    <property type="match status" value="1"/>
</dbReference>
<dbReference type="SMART" id="SM00922">
    <property type="entry name" value="MR_MLE"/>
    <property type="match status" value="1"/>
</dbReference>
<dbReference type="PANTHER" id="PTHR48080:SF3">
    <property type="entry name" value="ENOLASE SUPERFAMILY MEMBER DDB_G0284701"/>
    <property type="match status" value="1"/>
</dbReference>
<dbReference type="InterPro" id="IPR034622">
    <property type="entry name" value="4R-hPro_betaine_2-epimerase"/>
</dbReference>
<accession>A0A099F0E8</accession>
<evidence type="ECO:0000256" key="4">
    <source>
        <dbReference type="ARBA" id="ARBA00022842"/>
    </source>
</evidence>
<protein>
    <recommendedName>
        <fullName evidence="9">4-hydroxyproline betaine 2-epimerase</fullName>
        <ecNumber evidence="8">5.1.1.22</ecNumber>
    </recommendedName>
    <alternativeName>
        <fullName evidence="10">(4R)-4-hydroxyproline betaine 2-epimerase</fullName>
    </alternativeName>
</protein>
<proteinExistence type="inferred from homology"/>
<dbReference type="eggNOG" id="COG4948">
    <property type="taxonomic scope" value="Bacteria"/>
</dbReference>
<dbReference type="Proteomes" id="UP000182312">
    <property type="component" value="Unassembled WGS sequence"/>
</dbReference>
<evidence type="ECO:0000256" key="7">
    <source>
        <dbReference type="ARBA" id="ARBA00052202"/>
    </source>
</evidence>
<evidence type="ECO:0000256" key="1">
    <source>
        <dbReference type="ARBA" id="ARBA00001946"/>
    </source>
</evidence>
<name>A0A099F0E8_9RHOB</name>
<dbReference type="InterPro" id="IPR029017">
    <property type="entry name" value="Enolase-like_N"/>
</dbReference>
<keyword evidence="5" id="KW-0413">Isomerase</keyword>
<dbReference type="EC" id="5.1.1.22" evidence="8"/>
<dbReference type="Gene3D" id="3.20.20.120">
    <property type="entry name" value="Enolase-like C-terminal domain"/>
    <property type="match status" value="1"/>
</dbReference>
<dbReference type="GO" id="GO:0047661">
    <property type="term" value="F:amino-acid racemase activity"/>
    <property type="evidence" value="ECO:0007669"/>
    <property type="project" value="UniProtKB-ARBA"/>
</dbReference>
<dbReference type="GO" id="GO:0006579">
    <property type="term" value="P:amino-acid betaine catabolic process"/>
    <property type="evidence" value="ECO:0007669"/>
    <property type="project" value="InterPro"/>
</dbReference>
<evidence type="ECO:0000256" key="2">
    <source>
        <dbReference type="ARBA" id="ARBA00008031"/>
    </source>
</evidence>
<comment type="catalytic activity">
    <reaction evidence="6">
        <text>trans-4-hydroxy-L-proline betaine = cis-4-hydroxy-D-proline betaine</text>
        <dbReference type="Rhea" id="RHEA:47544"/>
        <dbReference type="ChEBI" id="CHEBI:85533"/>
        <dbReference type="ChEBI" id="CHEBI:85534"/>
        <dbReference type="EC" id="5.1.1.22"/>
    </reaction>
</comment>
<evidence type="ECO:0000256" key="5">
    <source>
        <dbReference type="ARBA" id="ARBA00023235"/>
    </source>
</evidence>
<dbReference type="STRING" id="376733.SAMN04487972_11572"/>
<keyword evidence="3" id="KW-0479">Metal-binding</keyword>